<evidence type="ECO:0000256" key="2">
    <source>
        <dbReference type="ARBA" id="ARBA00022519"/>
    </source>
</evidence>
<evidence type="ECO:0000256" key="4">
    <source>
        <dbReference type="ARBA" id="ARBA00022679"/>
    </source>
</evidence>
<evidence type="ECO:0000256" key="6">
    <source>
        <dbReference type="ARBA" id="ARBA00022960"/>
    </source>
</evidence>
<keyword evidence="3 11" id="KW-0328">Glycosyltransferase</keyword>
<organism evidence="13 14">
    <name type="scientific">Basfia succiniciproducens</name>
    <dbReference type="NCBI Taxonomy" id="653940"/>
    <lineage>
        <taxon>Bacteria</taxon>
        <taxon>Pseudomonadati</taxon>
        <taxon>Pseudomonadota</taxon>
        <taxon>Gammaproteobacteria</taxon>
        <taxon>Pasteurellales</taxon>
        <taxon>Pasteurellaceae</taxon>
        <taxon>Basfia</taxon>
    </lineage>
</organism>
<dbReference type="NCBIfam" id="TIGR02070">
    <property type="entry name" value="mono_pep_trsgly"/>
    <property type="match status" value="1"/>
</dbReference>
<dbReference type="InterPro" id="IPR023346">
    <property type="entry name" value="Lysozyme-like_dom_sf"/>
</dbReference>
<feature type="domain" description="Glycosyl transferase family 51" evidence="12">
    <location>
        <begin position="67"/>
        <end position="233"/>
    </location>
</feature>
<dbReference type="InterPro" id="IPR011812">
    <property type="entry name" value="Pep_trsgly"/>
</dbReference>
<feature type="transmembrane region" description="Helical" evidence="11">
    <location>
        <begin position="26"/>
        <end position="44"/>
    </location>
</feature>
<comment type="pathway">
    <text evidence="11">Cell wall biogenesis; peptidoglycan biosynthesis.</text>
</comment>
<dbReference type="HAMAP" id="MF_00766">
    <property type="entry name" value="PGT_MtgA"/>
    <property type="match status" value="1"/>
</dbReference>
<keyword evidence="14" id="KW-1185">Reference proteome</keyword>
<comment type="function">
    <text evidence="11">Peptidoglycan polymerase that catalyzes glycan chain elongation from lipid-linked precursors.</text>
</comment>
<dbReference type="PANTHER" id="PTHR30400:SF0">
    <property type="entry name" value="BIOSYNTHETIC PEPTIDOGLYCAN TRANSGLYCOSYLASE"/>
    <property type="match status" value="1"/>
</dbReference>
<dbReference type="PANTHER" id="PTHR30400">
    <property type="entry name" value="MONOFUNCTIONAL BIOSYNTHETIC PEPTIDOGLYCAN TRANSGLYCOSYLASE"/>
    <property type="match status" value="1"/>
</dbReference>
<evidence type="ECO:0000259" key="12">
    <source>
        <dbReference type="Pfam" id="PF00912"/>
    </source>
</evidence>
<comment type="subcellular location">
    <subcellularLocation>
        <location evidence="11">Cell inner membrane</location>
        <topology evidence="11">Single-pass membrane protein</topology>
    </subcellularLocation>
</comment>
<keyword evidence="7 11" id="KW-0573">Peptidoglycan synthesis</keyword>
<evidence type="ECO:0000256" key="5">
    <source>
        <dbReference type="ARBA" id="ARBA00022692"/>
    </source>
</evidence>
<dbReference type="InterPro" id="IPR001264">
    <property type="entry name" value="Glyco_trans_51"/>
</dbReference>
<comment type="similarity">
    <text evidence="11">Belongs to the glycosyltransferase 51 family.</text>
</comment>
<evidence type="ECO:0000313" key="14">
    <source>
        <dbReference type="Proteomes" id="UP000199588"/>
    </source>
</evidence>
<evidence type="ECO:0000256" key="8">
    <source>
        <dbReference type="ARBA" id="ARBA00022989"/>
    </source>
</evidence>
<proteinExistence type="inferred from homology"/>
<keyword evidence="5 11" id="KW-0812">Transmembrane</keyword>
<evidence type="ECO:0000256" key="1">
    <source>
        <dbReference type="ARBA" id="ARBA00022475"/>
    </source>
</evidence>
<keyword evidence="2 11" id="KW-0997">Cell inner membrane</keyword>
<evidence type="ECO:0000256" key="3">
    <source>
        <dbReference type="ARBA" id="ARBA00022676"/>
    </source>
</evidence>
<name>A0A1G5EC62_9PAST</name>
<protein>
    <recommendedName>
        <fullName evidence="11">Biosynthetic peptidoglycan transglycosylase</fullName>
        <ecNumber evidence="11">2.4.99.28</ecNumber>
    </recommendedName>
    <alternativeName>
        <fullName evidence="11">Glycan polymerase</fullName>
    </alternativeName>
    <alternativeName>
        <fullName evidence="11">Peptidoglycan glycosyltransferase MtgA</fullName>
        <shortName evidence="11">PGT</shortName>
    </alternativeName>
</protein>
<keyword evidence="1 11" id="KW-1003">Cell membrane</keyword>
<evidence type="ECO:0000256" key="9">
    <source>
        <dbReference type="ARBA" id="ARBA00023136"/>
    </source>
</evidence>
<keyword evidence="9 11" id="KW-0472">Membrane</keyword>
<keyword evidence="10 11" id="KW-0961">Cell wall biogenesis/degradation</keyword>
<comment type="catalytic activity">
    <reaction evidence="11">
        <text>[GlcNAc-(1-&gt;4)-Mur2Ac(oyl-L-Ala-gamma-D-Glu-L-Lys-D-Ala-D-Ala)](n)-di-trans,octa-cis-undecaprenyl diphosphate + beta-D-GlcNAc-(1-&gt;4)-Mur2Ac(oyl-L-Ala-gamma-D-Glu-L-Lys-D-Ala-D-Ala)-di-trans,octa-cis-undecaprenyl diphosphate = [GlcNAc-(1-&gt;4)-Mur2Ac(oyl-L-Ala-gamma-D-Glu-L-Lys-D-Ala-D-Ala)](n+1)-di-trans,octa-cis-undecaprenyl diphosphate + di-trans,octa-cis-undecaprenyl diphosphate + H(+)</text>
        <dbReference type="Rhea" id="RHEA:23708"/>
        <dbReference type="Rhea" id="RHEA-COMP:9602"/>
        <dbReference type="Rhea" id="RHEA-COMP:9603"/>
        <dbReference type="ChEBI" id="CHEBI:15378"/>
        <dbReference type="ChEBI" id="CHEBI:58405"/>
        <dbReference type="ChEBI" id="CHEBI:60033"/>
        <dbReference type="ChEBI" id="CHEBI:78435"/>
        <dbReference type="EC" id="2.4.99.28"/>
    </reaction>
</comment>
<dbReference type="SUPFAM" id="SSF53955">
    <property type="entry name" value="Lysozyme-like"/>
    <property type="match status" value="1"/>
</dbReference>
<dbReference type="EMBL" id="FMUQ01000019">
    <property type="protein sequence ID" value="SCY24603.1"/>
    <property type="molecule type" value="Genomic_DNA"/>
</dbReference>
<gene>
    <name evidence="11" type="primary">mtgA</name>
    <name evidence="13" type="ORF">SAMN02910354_01986</name>
</gene>
<evidence type="ECO:0000256" key="7">
    <source>
        <dbReference type="ARBA" id="ARBA00022984"/>
    </source>
</evidence>
<dbReference type="EC" id="2.4.99.28" evidence="11"/>
<evidence type="ECO:0000313" key="13">
    <source>
        <dbReference type="EMBL" id="SCY24603.1"/>
    </source>
</evidence>
<reference evidence="13 14" key="1">
    <citation type="submission" date="2016-10" db="EMBL/GenBank/DDBJ databases">
        <authorList>
            <person name="Varghese N."/>
            <person name="Submissions S."/>
        </authorList>
    </citation>
    <scope>NUCLEOTIDE SEQUENCE [LARGE SCALE GENOMIC DNA]</scope>
    <source>
        <strain evidence="13 14">DSM 22022</strain>
    </source>
</reference>
<evidence type="ECO:0000256" key="10">
    <source>
        <dbReference type="ARBA" id="ARBA00023316"/>
    </source>
</evidence>
<accession>A0A1G5EC62</accession>
<dbReference type="Proteomes" id="UP000199588">
    <property type="component" value="Unassembled WGS sequence"/>
</dbReference>
<dbReference type="InterPro" id="IPR036950">
    <property type="entry name" value="PBP_transglycosylase"/>
</dbReference>
<keyword evidence="8 11" id="KW-1133">Transmembrane helix</keyword>
<dbReference type="Gene3D" id="1.10.3810.10">
    <property type="entry name" value="Biosynthetic peptidoglycan transglycosylase-like"/>
    <property type="match status" value="1"/>
</dbReference>
<dbReference type="RefSeq" id="WP_011200739.1">
    <property type="nucleotide sequence ID" value="NZ_CP015031.1"/>
</dbReference>
<evidence type="ECO:0000256" key="11">
    <source>
        <dbReference type="HAMAP-Rule" id="MF_00766"/>
    </source>
</evidence>
<keyword evidence="6 11" id="KW-0133">Cell shape</keyword>
<keyword evidence="4 11" id="KW-0808">Transferase</keyword>
<comment type="caution">
    <text evidence="13">The sequence shown here is derived from an EMBL/GenBank/DDBJ whole genome shotgun (WGS) entry which is preliminary data.</text>
</comment>
<dbReference type="Pfam" id="PF00912">
    <property type="entry name" value="Transgly"/>
    <property type="match status" value="1"/>
</dbReference>
<sequence>MRLKTLKFPFVNKKNTRTFKKKCGRFLSYFIGLTVALTFLFRFVPIPFSAYMAEQKLAHIIQLDFDYKVNYDWISLEDISPYMQLAVIAAEDQNFPNHGGFDWNAIKSAIKYNEKSSRIRGASTISQQTAKNMFLWHGQSWIRKGIEVPVTFMLETLWSKKRILEVYLNIAEFGNGIFGVEAASRYYFKKPAKRLTQSEAALLAAVLPNPIIYKANRPSLLVRKKQAWIIRQMNSLGLNYLKKL</sequence>